<feature type="region of interest" description="Disordered" evidence="1">
    <location>
        <begin position="133"/>
        <end position="184"/>
    </location>
</feature>
<evidence type="ECO:0000313" key="3">
    <source>
        <dbReference type="EMBL" id="KAK1368349.1"/>
    </source>
</evidence>
<keyword evidence="4" id="KW-1185">Reference proteome</keyword>
<gene>
    <name evidence="3" type="ORF">POM88_034441</name>
</gene>
<evidence type="ECO:0000313" key="4">
    <source>
        <dbReference type="Proteomes" id="UP001237642"/>
    </source>
</evidence>
<dbReference type="InterPro" id="IPR025476">
    <property type="entry name" value="Helitron_helicase-like"/>
</dbReference>
<feature type="compositionally biased region" description="Polar residues" evidence="1">
    <location>
        <begin position="11"/>
        <end position="21"/>
    </location>
</feature>
<reference evidence="3" key="1">
    <citation type="submission" date="2023-02" db="EMBL/GenBank/DDBJ databases">
        <title>Genome of toxic invasive species Heracleum sosnowskyi carries increased number of genes despite the absence of recent whole-genome duplications.</title>
        <authorList>
            <person name="Schelkunov M."/>
            <person name="Shtratnikova V."/>
            <person name="Makarenko M."/>
            <person name="Klepikova A."/>
            <person name="Omelchenko D."/>
            <person name="Novikova G."/>
            <person name="Obukhova E."/>
            <person name="Bogdanov V."/>
            <person name="Penin A."/>
            <person name="Logacheva M."/>
        </authorList>
    </citation>
    <scope>NUCLEOTIDE SEQUENCE</scope>
    <source>
        <strain evidence="3">Hsosn_3</strain>
        <tissue evidence="3">Leaf</tissue>
    </source>
</reference>
<comment type="caution">
    <text evidence="3">The sequence shown here is derived from an EMBL/GenBank/DDBJ whole genome shotgun (WGS) entry which is preliminary data.</text>
</comment>
<dbReference type="AlphaFoldDB" id="A0AAD8HJL0"/>
<dbReference type="Proteomes" id="UP001237642">
    <property type="component" value="Unassembled WGS sequence"/>
</dbReference>
<sequence>MNAPFRKTHTMYDTSNGDTSTNVVRSCSPSPQICDEFCTPFLGTEASCPINNGTEFESILRRNVAFLSTSSHTTRRTPLSDITNIARIPNDSESFNSSPIMSKRKGKRICIDSGRKLFTEHFVNIEEQSNDFDEGPSIVAGIMSSDESGQSDYECSESESSEYGSDSERDDDSEDDVFNENEMNSFKAVTQTTRGKRVVPEQYATLGAPSAICSKCNARMWKEERVNKNVTKGTPIFSLCCMKGAVNLPEVPLMPRYLMELYNDKKKGPGFHRMIHGFHPKIKFQKTVESSNKVRGYLSMKDFYSYSFQVRENDGLTPRLKLDQLMADIKNKAYFGVCIGVMYVVEFQKRGLPHVHMLIWLDKTSKKYAVYPPFSKEVLSSNNF</sequence>
<protein>
    <recommendedName>
        <fullName evidence="2">Helitron helicase-like domain-containing protein</fullName>
    </recommendedName>
</protein>
<proteinExistence type="predicted"/>
<name>A0AAD8HJL0_9APIA</name>
<feature type="domain" description="Helitron helicase-like" evidence="2">
    <location>
        <begin position="320"/>
        <end position="359"/>
    </location>
</feature>
<reference evidence="3" key="2">
    <citation type="submission" date="2023-05" db="EMBL/GenBank/DDBJ databases">
        <authorList>
            <person name="Schelkunov M.I."/>
        </authorList>
    </citation>
    <scope>NUCLEOTIDE SEQUENCE</scope>
    <source>
        <strain evidence="3">Hsosn_3</strain>
        <tissue evidence="3">Leaf</tissue>
    </source>
</reference>
<feature type="region of interest" description="Disordered" evidence="1">
    <location>
        <begin position="1"/>
        <end position="21"/>
    </location>
</feature>
<dbReference type="Pfam" id="PF14214">
    <property type="entry name" value="Helitron_like_N"/>
    <property type="match status" value="1"/>
</dbReference>
<organism evidence="3 4">
    <name type="scientific">Heracleum sosnowskyi</name>
    <dbReference type="NCBI Taxonomy" id="360622"/>
    <lineage>
        <taxon>Eukaryota</taxon>
        <taxon>Viridiplantae</taxon>
        <taxon>Streptophyta</taxon>
        <taxon>Embryophyta</taxon>
        <taxon>Tracheophyta</taxon>
        <taxon>Spermatophyta</taxon>
        <taxon>Magnoliopsida</taxon>
        <taxon>eudicotyledons</taxon>
        <taxon>Gunneridae</taxon>
        <taxon>Pentapetalae</taxon>
        <taxon>asterids</taxon>
        <taxon>campanulids</taxon>
        <taxon>Apiales</taxon>
        <taxon>Apiaceae</taxon>
        <taxon>Apioideae</taxon>
        <taxon>apioid superclade</taxon>
        <taxon>Tordylieae</taxon>
        <taxon>Tordyliinae</taxon>
        <taxon>Heracleum</taxon>
    </lineage>
</organism>
<evidence type="ECO:0000256" key="1">
    <source>
        <dbReference type="SAM" id="MobiDB-lite"/>
    </source>
</evidence>
<evidence type="ECO:0000259" key="2">
    <source>
        <dbReference type="Pfam" id="PF14214"/>
    </source>
</evidence>
<dbReference type="EMBL" id="JAUIZM010000008">
    <property type="protein sequence ID" value="KAK1368349.1"/>
    <property type="molecule type" value="Genomic_DNA"/>
</dbReference>
<feature type="compositionally biased region" description="Acidic residues" evidence="1">
    <location>
        <begin position="168"/>
        <end position="179"/>
    </location>
</feature>
<accession>A0AAD8HJL0</accession>